<dbReference type="RefSeq" id="WP_083559193.1">
    <property type="nucleotide sequence ID" value="NZ_AQQV01000001.1"/>
</dbReference>
<evidence type="ECO:0000259" key="2">
    <source>
        <dbReference type="Pfam" id="PF05532"/>
    </source>
</evidence>
<dbReference type="InterPro" id="IPR050423">
    <property type="entry name" value="UPF0337_stress_rsp"/>
</dbReference>
<comment type="similarity">
    <text evidence="1">Belongs to the UPF0337 (CsbD) family.</text>
</comment>
<dbReference type="PIRSF" id="PIRSF039008">
    <property type="entry name" value="YjbJ"/>
    <property type="match status" value="1"/>
</dbReference>
<evidence type="ECO:0000313" key="3">
    <source>
        <dbReference type="EMBL" id="ORE88561.1"/>
    </source>
</evidence>
<dbReference type="Proteomes" id="UP000192342">
    <property type="component" value="Unassembled WGS sequence"/>
</dbReference>
<sequence length="74" mass="8409">MSNSDTLKGNWKQLKGNIRSHWAELTEDDVEGVKGDWQNLVGKIQEKYGIARDKAEEQASNFMRKAKDKLNSTA</sequence>
<name>A0A1Y1SGY3_9GAMM</name>
<evidence type="ECO:0000256" key="1">
    <source>
        <dbReference type="ARBA" id="ARBA00009129"/>
    </source>
</evidence>
<evidence type="ECO:0000313" key="4">
    <source>
        <dbReference type="Proteomes" id="UP000192342"/>
    </source>
</evidence>
<dbReference type="EMBL" id="AQQV01000001">
    <property type="protein sequence ID" value="ORE88561.1"/>
    <property type="molecule type" value="Genomic_DNA"/>
</dbReference>
<dbReference type="OrthoDB" id="9796058at2"/>
<organism evidence="3 4">
    <name type="scientific">Oceanococcus atlanticus</name>
    <dbReference type="NCBI Taxonomy" id="1317117"/>
    <lineage>
        <taxon>Bacteria</taxon>
        <taxon>Pseudomonadati</taxon>
        <taxon>Pseudomonadota</taxon>
        <taxon>Gammaproteobacteria</taxon>
        <taxon>Chromatiales</taxon>
        <taxon>Oceanococcaceae</taxon>
        <taxon>Oceanococcus</taxon>
    </lineage>
</organism>
<dbReference type="Gene3D" id="1.10.1470.10">
    <property type="entry name" value="YjbJ"/>
    <property type="match status" value="1"/>
</dbReference>
<dbReference type="InterPro" id="IPR036629">
    <property type="entry name" value="YjbJ_sf"/>
</dbReference>
<dbReference type="SUPFAM" id="SSF69047">
    <property type="entry name" value="Hypothetical protein YjbJ"/>
    <property type="match status" value="1"/>
</dbReference>
<gene>
    <name evidence="3" type="ORF">ATO7_01760</name>
</gene>
<dbReference type="InterPro" id="IPR008462">
    <property type="entry name" value="CsbD"/>
</dbReference>
<dbReference type="PANTHER" id="PTHR34977">
    <property type="entry name" value="UPF0337 PROTEIN YJBJ"/>
    <property type="match status" value="1"/>
</dbReference>
<dbReference type="AlphaFoldDB" id="A0A1Y1SGY3"/>
<keyword evidence="4" id="KW-1185">Reference proteome</keyword>
<proteinExistence type="inferred from homology"/>
<comment type="caution">
    <text evidence="3">The sequence shown here is derived from an EMBL/GenBank/DDBJ whole genome shotgun (WGS) entry which is preliminary data.</text>
</comment>
<accession>A0A1Y1SGY3</accession>
<protein>
    <submittedName>
        <fullName evidence="3">CsbD family protein</fullName>
    </submittedName>
</protein>
<dbReference type="PANTHER" id="PTHR34977:SF1">
    <property type="entry name" value="UPF0337 PROTEIN YJBJ"/>
    <property type="match status" value="1"/>
</dbReference>
<feature type="domain" description="CsbD-like" evidence="2">
    <location>
        <begin position="5"/>
        <end position="56"/>
    </location>
</feature>
<dbReference type="STRING" id="1317117.ATO7_01760"/>
<dbReference type="InterPro" id="IPR026042">
    <property type="entry name" value="YjbJ"/>
</dbReference>
<reference evidence="3 4" key="1">
    <citation type="submission" date="2013-04" db="EMBL/GenBank/DDBJ databases">
        <title>Oceanococcus atlanticus 22II-S10r2 Genome Sequencing.</title>
        <authorList>
            <person name="Lai Q."/>
            <person name="Li G."/>
            <person name="Shao Z."/>
        </authorList>
    </citation>
    <scope>NUCLEOTIDE SEQUENCE [LARGE SCALE GENOMIC DNA]</scope>
    <source>
        <strain evidence="3 4">22II-S10r2</strain>
    </source>
</reference>
<dbReference type="Pfam" id="PF05532">
    <property type="entry name" value="CsbD"/>
    <property type="match status" value="1"/>
</dbReference>